<accession>A0A4S8R1I1</accession>
<dbReference type="AlphaFoldDB" id="A0A4S8R1I1"/>
<evidence type="ECO:0000256" key="1">
    <source>
        <dbReference type="SAM" id="SignalP"/>
    </source>
</evidence>
<dbReference type="EMBL" id="PQXL01000105">
    <property type="protein sequence ID" value="THV51588.1"/>
    <property type="molecule type" value="Genomic_DNA"/>
</dbReference>
<comment type="caution">
    <text evidence="2">The sequence shown here is derived from an EMBL/GenBank/DDBJ whole genome shotgun (WGS) entry which is preliminary data.</text>
</comment>
<protein>
    <submittedName>
        <fullName evidence="2">Uncharacterized protein</fullName>
    </submittedName>
</protein>
<dbReference type="Proteomes" id="UP000308671">
    <property type="component" value="Unassembled WGS sequence"/>
</dbReference>
<reference evidence="2 3" key="1">
    <citation type="submission" date="2017-12" db="EMBL/GenBank/DDBJ databases">
        <title>Comparative genomics of Botrytis spp.</title>
        <authorList>
            <person name="Valero-Jimenez C.A."/>
            <person name="Tapia P."/>
            <person name="Veloso J."/>
            <person name="Silva-Moreno E."/>
            <person name="Staats M."/>
            <person name="Valdes J.H."/>
            <person name="Van Kan J.A.L."/>
        </authorList>
    </citation>
    <scope>NUCLEOTIDE SEQUENCE [LARGE SCALE GENOMIC DNA]</scope>
    <source>
        <strain evidence="2 3">MUCL435</strain>
    </source>
</reference>
<name>A0A4S8R1I1_9HELO</name>
<evidence type="ECO:0000313" key="3">
    <source>
        <dbReference type="Proteomes" id="UP000308671"/>
    </source>
</evidence>
<keyword evidence="1" id="KW-0732">Signal</keyword>
<dbReference type="OrthoDB" id="3448135at2759"/>
<evidence type="ECO:0000313" key="2">
    <source>
        <dbReference type="EMBL" id="THV51588.1"/>
    </source>
</evidence>
<feature type="chain" id="PRO_5020358043" evidence="1">
    <location>
        <begin position="21"/>
        <end position="80"/>
    </location>
</feature>
<gene>
    <name evidence="2" type="ORF">BGAL_0105g00020</name>
</gene>
<organism evidence="2 3">
    <name type="scientific">Botrytis galanthina</name>
    <dbReference type="NCBI Taxonomy" id="278940"/>
    <lineage>
        <taxon>Eukaryota</taxon>
        <taxon>Fungi</taxon>
        <taxon>Dikarya</taxon>
        <taxon>Ascomycota</taxon>
        <taxon>Pezizomycotina</taxon>
        <taxon>Leotiomycetes</taxon>
        <taxon>Helotiales</taxon>
        <taxon>Sclerotiniaceae</taxon>
        <taxon>Botrytis</taxon>
    </lineage>
</organism>
<keyword evidence="3" id="KW-1185">Reference proteome</keyword>
<sequence>MYLLPSTITTILAFSTLVFAIEGSLSQRKICIAKGDVCHKTGEPCCDGFKCALAHGGKADVGYCTESGLLLQDYYQAGLP</sequence>
<proteinExistence type="predicted"/>
<feature type="signal peptide" evidence="1">
    <location>
        <begin position="1"/>
        <end position="20"/>
    </location>
</feature>